<reference evidence="18" key="1">
    <citation type="submission" date="2017-02" db="EMBL/GenBank/DDBJ databases">
        <title>Comparative genomics and description of representatives of a novel lineage of planctomycetes thriving in anoxic sediments.</title>
        <authorList>
            <person name="Spring S."/>
            <person name="Bunk B."/>
            <person name="Sproer C."/>
        </authorList>
    </citation>
    <scope>NUCLEOTIDE SEQUENCE [LARGE SCALE GENOMIC DNA]</scope>
    <source>
        <strain evidence="18">SM-Chi-D1</strain>
    </source>
</reference>
<feature type="transmembrane region" description="Helical" evidence="16">
    <location>
        <begin position="380"/>
        <end position="398"/>
    </location>
</feature>
<evidence type="ECO:0000256" key="7">
    <source>
        <dbReference type="ARBA" id="ARBA00022989"/>
    </source>
</evidence>
<accession>A0A1Q2MC57</accession>
<keyword evidence="7 16" id="KW-1133">Transmembrane helix</keyword>
<keyword evidence="17" id="KW-0132">Cell division</keyword>
<dbReference type="PANTHER" id="PTHR30474:SF2">
    <property type="entry name" value="PEPTIDOGLYCAN GLYCOSYLTRANSFERASE FTSW-RELATED"/>
    <property type="match status" value="1"/>
</dbReference>
<evidence type="ECO:0000256" key="11">
    <source>
        <dbReference type="ARBA" id="ARBA00038053"/>
    </source>
</evidence>
<dbReference type="GO" id="GO:0008360">
    <property type="term" value="P:regulation of cell shape"/>
    <property type="evidence" value="ECO:0007669"/>
    <property type="project" value="UniProtKB-KW"/>
</dbReference>
<dbReference type="EMBL" id="CP019646">
    <property type="protein sequence ID" value="AQQ70254.1"/>
    <property type="molecule type" value="Genomic_DNA"/>
</dbReference>
<dbReference type="PANTHER" id="PTHR30474">
    <property type="entry name" value="CELL CYCLE PROTEIN"/>
    <property type="match status" value="1"/>
</dbReference>
<feature type="transmembrane region" description="Helical" evidence="16">
    <location>
        <begin position="178"/>
        <end position="195"/>
    </location>
</feature>
<name>A0A1Q2MC57_9BACT</name>
<dbReference type="EC" id="2.4.99.28" evidence="14"/>
<dbReference type="OrthoDB" id="9812661at2"/>
<dbReference type="GO" id="GO:0051301">
    <property type="term" value="P:cell division"/>
    <property type="evidence" value="ECO:0007669"/>
    <property type="project" value="UniProtKB-KW"/>
</dbReference>
<evidence type="ECO:0000256" key="9">
    <source>
        <dbReference type="ARBA" id="ARBA00032370"/>
    </source>
</evidence>
<evidence type="ECO:0000256" key="12">
    <source>
        <dbReference type="ARBA" id="ARBA00041185"/>
    </source>
</evidence>
<evidence type="ECO:0000256" key="3">
    <source>
        <dbReference type="ARBA" id="ARBA00022679"/>
    </source>
</evidence>
<evidence type="ECO:0000256" key="2">
    <source>
        <dbReference type="ARBA" id="ARBA00022676"/>
    </source>
</evidence>
<feature type="transmembrane region" description="Helical" evidence="16">
    <location>
        <begin position="305"/>
        <end position="332"/>
    </location>
</feature>
<feature type="transmembrane region" description="Helical" evidence="16">
    <location>
        <begin position="46"/>
        <end position="64"/>
    </location>
</feature>
<feature type="transmembrane region" description="Helical" evidence="16">
    <location>
        <begin position="70"/>
        <end position="91"/>
    </location>
</feature>
<comment type="catalytic activity">
    <reaction evidence="15">
        <text>[GlcNAc-(1-&gt;4)-Mur2Ac(oyl-L-Ala-gamma-D-Glu-L-Lys-D-Ala-D-Ala)](n)-di-trans,octa-cis-undecaprenyl diphosphate + beta-D-GlcNAc-(1-&gt;4)-Mur2Ac(oyl-L-Ala-gamma-D-Glu-L-Lys-D-Ala-D-Ala)-di-trans,octa-cis-undecaprenyl diphosphate = [GlcNAc-(1-&gt;4)-Mur2Ac(oyl-L-Ala-gamma-D-Glu-L-Lys-D-Ala-D-Ala)](n+1)-di-trans,octa-cis-undecaprenyl diphosphate + di-trans,octa-cis-undecaprenyl diphosphate + H(+)</text>
        <dbReference type="Rhea" id="RHEA:23708"/>
        <dbReference type="Rhea" id="RHEA-COMP:9602"/>
        <dbReference type="Rhea" id="RHEA-COMP:9603"/>
        <dbReference type="ChEBI" id="CHEBI:15378"/>
        <dbReference type="ChEBI" id="CHEBI:58405"/>
        <dbReference type="ChEBI" id="CHEBI:60033"/>
        <dbReference type="ChEBI" id="CHEBI:78435"/>
        <dbReference type="EC" id="2.4.99.28"/>
    </reaction>
</comment>
<feature type="transmembrane region" description="Helical" evidence="16">
    <location>
        <begin position="344"/>
        <end position="368"/>
    </location>
</feature>
<keyword evidence="18" id="KW-1185">Reference proteome</keyword>
<gene>
    <name evidence="17" type="primary">ftsW_2</name>
    <name evidence="17" type="ORF">SMSP2_00598</name>
</gene>
<keyword evidence="8 16" id="KW-0472">Membrane</keyword>
<sequence length="419" mass="47496">MMFNIFNGRLVLLRSIMVLSCFALIAIGIISIYAAEQNEAFWQKQILFALAGSVCFVLINLLHYKSLGPLSYWIYAITLVLLTILLIERFVPMPAGFRDIWRMFIPYINGSRRWIRLGWGSLYFQVQPSEFCKLAYIVALAWYLRYRKNYRRLHGLIGPFVLTFIAMGLIILEPDLGTVMLMLPLLFAMLFAAGARVRHLVLIITAAAMLSPVLWLNMRDYQRMRIASVLLQNEWIYNKVTKSPALTRIIGVEPVRLYHWKRDEGYHLQHSKYAISTGGVSGYGFKQGPYSIDKHVHLPEAHNDFIFAIIAHQWGLLGCICVFLLYCVIATCGLEIAWFNTDPFGRLIAVGIVVMFMTQVVVNIGMTIGLMPITGLTLPFLSYGGSSLIVNMTALGLLNNIGRDRPFSVAGKAFEYAEQ</sequence>
<feature type="transmembrane region" description="Helical" evidence="16">
    <location>
        <begin position="12"/>
        <end position="34"/>
    </location>
</feature>
<dbReference type="AlphaFoldDB" id="A0A1Q2MC57"/>
<keyword evidence="17" id="KW-0131">Cell cycle</keyword>
<evidence type="ECO:0000256" key="1">
    <source>
        <dbReference type="ARBA" id="ARBA00004141"/>
    </source>
</evidence>
<evidence type="ECO:0000256" key="14">
    <source>
        <dbReference type="ARBA" id="ARBA00044770"/>
    </source>
</evidence>
<feature type="transmembrane region" description="Helical" evidence="16">
    <location>
        <begin position="200"/>
        <end position="218"/>
    </location>
</feature>
<evidence type="ECO:0000256" key="15">
    <source>
        <dbReference type="ARBA" id="ARBA00049902"/>
    </source>
</evidence>
<keyword evidence="4 16" id="KW-0812">Transmembrane</keyword>
<dbReference type="InterPro" id="IPR001182">
    <property type="entry name" value="FtsW/RodA"/>
</dbReference>
<evidence type="ECO:0000256" key="8">
    <source>
        <dbReference type="ARBA" id="ARBA00023136"/>
    </source>
</evidence>
<evidence type="ECO:0000313" key="18">
    <source>
        <dbReference type="Proteomes" id="UP000188181"/>
    </source>
</evidence>
<evidence type="ECO:0000256" key="16">
    <source>
        <dbReference type="SAM" id="Phobius"/>
    </source>
</evidence>
<dbReference type="InterPro" id="IPR018365">
    <property type="entry name" value="Cell_cycle_FtsW-rel_CS"/>
</dbReference>
<dbReference type="PROSITE" id="PS00428">
    <property type="entry name" value="FTSW_RODA_SPOVE"/>
    <property type="match status" value="1"/>
</dbReference>
<dbReference type="RefSeq" id="WP_146682531.1">
    <property type="nucleotide sequence ID" value="NZ_CP019646.1"/>
</dbReference>
<protein>
    <recommendedName>
        <fullName evidence="12">Probable peptidoglycan glycosyltransferase FtsW</fullName>
        <ecNumber evidence="14">2.4.99.28</ecNumber>
    </recommendedName>
    <alternativeName>
        <fullName evidence="13">Cell division protein FtsW</fullName>
    </alternativeName>
    <alternativeName>
        <fullName evidence="10">Cell wall polymerase</fullName>
    </alternativeName>
    <alternativeName>
        <fullName evidence="9">Peptidoglycan polymerase</fullName>
    </alternativeName>
</protein>
<keyword evidence="3" id="KW-0808">Transferase</keyword>
<comment type="subcellular location">
    <subcellularLocation>
        <location evidence="1">Membrane</location>
        <topology evidence="1">Multi-pass membrane protein</topology>
    </subcellularLocation>
</comment>
<comment type="similarity">
    <text evidence="11">Belongs to the SEDS family. FtsW subfamily.</text>
</comment>
<keyword evidence="6" id="KW-0573">Peptidoglycan synthesis</keyword>
<keyword evidence="2" id="KW-0328">Glycosyltransferase</keyword>
<keyword evidence="5" id="KW-0133">Cell shape</keyword>
<evidence type="ECO:0000256" key="4">
    <source>
        <dbReference type="ARBA" id="ARBA00022692"/>
    </source>
</evidence>
<evidence type="ECO:0000256" key="6">
    <source>
        <dbReference type="ARBA" id="ARBA00022984"/>
    </source>
</evidence>
<dbReference type="GO" id="GO:0008955">
    <property type="term" value="F:peptidoglycan glycosyltransferase activity"/>
    <property type="evidence" value="ECO:0007669"/>
    <property type="project" value="UniProtKB-EC"/>
</dbReference>
<evidence type="ECO:0000313" key="17">
    <source>
        <dbReference type="EMBL" id="AQQ70254.1"/>
    </source>
</evidence>
<dbReference type="GO" id="GO:0009252">
    <property type="term" value="P:peptidoglycan biosynthetic process"/>
    <property type="evidence" value="ECO:0007669"/>
    <property type="project" value="UniProtKB-KW"/>
</dbReference>
<feature type="transmembrane region" description="Helical" evidence="16">
    <location>
        <begin position="153"/>
        <end position="172"/>
    </location>
</feature>
<dbReference type="STRING" id="1851148.SMSP2_00598"/>
<dbReference type="Proteomes" id="UP000188181">
    <property type="component" value="Chromosome"/>
</dbReference>
<evidence type="ECO:0000256" key="5">
    <source>
        <dbReference type="ARBA" id="ARBA00022960"/>
    </source>
</evidence>
<evidence type="ECO:0000256" key="10">
    <source>
        <dbReference type="ARBA" id="ARBA00033270"/>
    </source>
</evidence>
<evidence type="ECO:0000256" key="13">
    <source>
        <dbReference type="ARBA" id="ARBA00041418"/>
    </source>
</evidence>
<dbReference type="GO" id="GO:0015648">
    <property type="term" value="F:lipid-linked peptidoglycan transporter activity"/>
    <property type="evidence" value="ECO:0007669"/>
    <property type="project" value="TreeGrafter"/>
</dbReference>
<dbReference type="GO" id="GO:0032153">
    <property type="term" value="C:cell division site"/>
    <property type="evidence" value="ECO:0007669"/>
    <property type="project" value="TreeGrafter"/>
</dbReference>
<organism evidence="17 18">
    <name type="scientific">Limihaloglobus sulfuriphilus</name>
    <dbReference type="NCBI Taxonomy" id="1851148"/>
    <lineage>
        <taxon>Bacteria</taxon>
        <taxon>Pseudomonadati</taxon>
        <taxon>Planctomycetota</taxon>
        <taxon>Phycisphaerae</taxon>
        <taxon>Sedimentisphaerales</taxon>
        <taxon>Sedimentisphaeraceae</taxon>
        <taxon>Limihaloglobus</taxon>
    </lineage>
</organism>
<dbReference type="GO" id="GO:0005886">
    <property type="term" value="C:plasma membrane"/>
    <property type="evidence" value="ECO:0007669"/>
    <property type="project" value="TreeGrafter"/>
</dbReference>
<proteinExistence type="inferred from homology"/>
<dbReference type="Pfam" id="PF01098">
    <property type="entry name" value="FTSW_RODA_SPOVE"/>
    <property type="match status" value="1"/>
</dbReference>
<dbReference type="KEGG" id="pbas:SMSP2_00598"/>